<organism evidence="1 2">
    <name type="scientific">Rhodococcus globerulus</name>
    <dbReference type="NCBI Taxonomy" id="33008"/>
    <lineage>
        <taxon>Bacteria</taxon>
        <taxon>Bacillati</taxon>
        <taxon>Actinomycetota</taxon>
        <taxon>Actinomycetes</taxon>
        <taxon>Mycobacteriales</taxon>
        <taxon>Nocardiaceae</taxon>
        <taxon>Rhodococcus</taxon>
    </lineage>
</organism>
<dbReference type="RefSeq" id="WP_317540420.1">
    <property type="nucleotide sequence ID" value="NZ_JAWLKB010000001.1"/>
</dbReference>
<dbReference type="Proteomes" id="UP001185927">
    <property type="component" value="Unassembled WGS sequence"/>
</dbReference>
<comment type="caution">
    <text evidence="1">The sequence shown here is derived from an EMBL/GenBank/DDBJ whole genome shotgun (WGS) entry which is preliminary data.</text>
</comment>
<reference evidence="1 2" key="1">
    <citation type="submission" date="2023-10" db="EMBL/GenBank/DDBJ databases">
        <title>Development of a sustainable strategy for remediation of hydrocarbon-contaminated territories based on the waste exchange concept.</title>
        <authorList>
            <person name="Krivoruchko A."/>
        </authorList>
    </citation>
    <scope>NUCLEOTIDE SEQUENCE [LARGE SCALE GENOMIC DNA]</scope>
    <source>
        <strain evidence="1 2">IEGM 1203</strain>
    </source>
</reference>
<gene>
    <name evidence="1" type="ORF">R3Q16_01450</name>
</gene>
<name>A0ABU4BM19_RHOGO</name>
<evidence type="ECO:0000313" key="2">
    <source>
        <dbReference type="Proteomes" id="UP001185927"/>
    </source>
</evidence>
<sequence length="181" mass="19927">MNWKSPTETGWSVRIAADLSSVAIFDPAGIVRAELFPAAGDEFIAHFGRLKRETLAERIDRFGPALTKGTPATLRFPDGTAVSVTDEKRHGMRRRNKLCEVAVAGRHYRFEHSSGRKAAARRDGNELARYVRARGLRAIAVSRKNSSATDDIDECVLTLFQKVILPGREGAFGEIMSALSI</sequence>
<evidence type="ECO:0000313" key="1">
    <source>
        <dbReference type="EMBL" id="MDV6265252.1"/>
    </source>
</evidence>
<proteinExistence type="predicted"/>
<keyword evidence="2" id="KW-1185">Reference proteome</keyword>
<dbReference type="EMBL" id="JAWLKB010000001">
    <property type="protein sequence ID" value="MDV6265252.1"/>
    <property type="molecule type" value="Genomic_DNA"/>
</dbReference>
<protein>
    <submittedName>
        <fullName evidence="1">Uncharacterized protein</fullName>
    </submittedName>
</protein>
<accession>A0ABU4BM19</accession>